<dbReference type="EMBL" id="JAEPDI010000012">
    <property type="protein sequence ID" value="MCG7939916.1"/>
    <property type="molecule type" value="Genomic_DNA"/>
</dbReference>
<gene>
    <name evidence="2" type="ORF">JAZ04_13825</name>
</gene>
<protein>
    <submittedName>
        <fullName evidence="2">CHAP domain-containing protein</fullName>
    </submittedName>
</protein>
<dbReference type="Proteomes" id="UP000886687">
    <property type="component" value="Unassembled WGS sequence"/>
</dbReference>
<reference evidence="2" key="1">
    <citation type="journal article" date="2021" name="Proc. Natl. Acad. Sci. U.S.A.">
        <title>Global biogeography of chemosynthetic symbionts reveals both localized and globally distributed symbiont groups. .</title>
        <authorList>
            <person name="Osvatic J.T."/>
            <person name="Wilkins L.G.E."/>
            <person name="Leibrecht L."/>
            <person name="Leray M."/>
            <person name="Zauner S."/>
            <person name="Polzin J."/>
            <person name="Camacho Y."/>
            <person name="Gros O."/>
            <person name="van Gils J.A."/>
            <person name="Eisen J.A."/>
            <person name="Petersen J.M."/>
            <person name="Yuen B."/>
        </authorList>
    </citation>
    <scope>NUCLEOTIDE SEQUENCE</scope>
    <source>
        <strain evidence="2">MAGL173</strain>
    </source>
</reference>
<dbReference type="InterPro" id="IPR038765">
    <property type="entry name" value="Papain-like_cys_pep_sf"/>
</dbReference>
<sequence length="254" mass="28683">MPTPVEFMQRYRRLRIRSAVDDHASRTCRETTHSVTLRNYLMMDWDEGTEELRDYRTVSRGSRSDIWFNQNKNRIRNAAMGKGAPGDYELALEWAVRSNKLQTVNQHNLQTFCDDHLGIDCSGFVTNYLIACGKRNYTDNTVRNTGAASYFQANRAVNDPNTIQQGDLLVWMDGNSVRRSPGHVAVVDSYVNQSVTGGNMRVVEATGSRHARPKLLSSMYAVERIIDPGRGVPAMILEVRRHGTSGSRVAVMRV</sequence>
<dbReference type="InterPro" id="IPR007921">
    <property type="entry name" value="CHAP_dom"/>
</dbReference>
<dbReference type="Gene3D" id="3.90.1720.10">
    <property type="entry name" value="endopeptidase domain like (from Nostoc punctiforme)"/>
    <property type="match status" value="1"/>
</dbReference>
<evidence type="ECO:0000259" key="1">
    <source>
        <dbReference type="Pfam" id="PF05257"/>
    </source>
</evidence>
<evidence type="ECO:0000313" key="3">
    <source>
        <dbReference type="Proteomes" id="UP000886687"/>
    </source>
</evidence>
<dbReference type="Pfam" id="PF05257">
    <property type="entry name" value="CHAP"/>
    <property type="match status" value="1"/>
</dbReference>
<dbReference type="SUPFAM" id="SSF54001">
    <property type="entry name" value="Cysteine proteinases"/>
    <property type="match status" value="1"/>
</dbReference>
<proteinExistence type="predicted"/>
<comment type="caution">
    <text evidence="2">The sequence shown here is derived from an EMBL/GenBank/DDBJ whole genome shotgun (WGS) entry which is preliminary data.</text>
</comment>
<evidence type="ECO:0000313" key="2">
    <source>
        <dbReference type="EMBL" id="MCG7939916.1"/>
    </source>
</evidence>
<organism evidence="2 3">
    <name type="scientific">Candidatus Thiodiazotropha lotti</name>
    <dbReference type="NCBI Taxonomy" id="2792787"/>
    <lineage>
        <taxon>Bacteria</taxon>
        <taxon>Pseudomonadati</taxon>
        <taxon>Pseudomonadota</taxon>
        <taxon>Gammaproteobacteria</taxon>
        <taxon>Chromatiales</taxon>
        <taxon>Sedimenticolaceae</taxon>
        <taxon>Candidatus Thiodiazotropha</taxon>
    </lineage>
</organism>
<name>A0A9E4N0H7_9GAMM</name>
<feature type="domain" description="Peptidase C51" evidence="1">
    <location>
        <begin position="118"/>
        <end position="204"/>
    </location>
</feature>
<dbReference type="AlphaFoldDB" id="A0A9E4N0H7"/>
<accession>A0A9E4N0H7</accession>